<evidence type="ECO:0000313" key="3">
    <source>
        <dbReference type="EMBL" id="QIQ01749.1"/>
    </source>
</evidence>
<keyword evidence="4" id="KW-1185">Reference proteome</keyword>
<dbReference type="GO" id="GO:0032259">
    <property type="term" value="P:methylation"/>
    <property type="evidence" value="ECO:0007669"/>
    <property type="project" value="UniProtKB-KW"/>
</dbReference>
<keyword evidence="3" id="KW-0808">Transferase</keyword>
<dbReference type="CDD" id="cd02440">
    <property type="entry name" value="AdoMet_MTases"/>
    <property type="match status" value="1"/>
</dbReference>
<dbReference type="RefSeq" id="WP_167024383.1">
    <property type="nucleotide sequence ID" value="NZ_CP050177.1"/>
</dbReference>
<evidence type="ECO:0000313" key="4">
    <source>
        <dbReference type="Proteomes" id="UP000501179"/>
    </source>
</evidence>
<dbReference type="PANTHER" id="PTHR43861:SF1">
    <property type="entry name" value="TRANS-ACONITATE 2-METHYLTRANSFERASE"/>
    <property type="match status" value="1"/>
</dbReference>
<accession>A0A6G9GUL3</accession>
<feature type="region of interest" description="Disordered" evidence="1">
    <location>
        <begin position="1"/>
        <end position="34"/>
    </location>
</feature>
<proteinExistence type="predicted"/>
<dbReference type="PANTHER" id="PTHR43861">
    <property type="entry name" value="TRANS-ACONITATE 2-METHYLTRANSFERASE-RELATED"/>
    <property type="match status" value="1"/>
</dbReference>
<dbReference type="EMBL" id="CP050177">
    <property type="protein sequence ID" value="QIQ01749.1"/>
    <property type="molecule type" value="Genomic_DNA"/>
</dbReference>
<organism evidence="3 4">
    <name type="scientific">Streptomyces liangshanensis</name>
    <dbReference type="NCBI Taxonomy" id="2717324"/>
    <lineage>
        <taxon>Bacteria</taxon>
        <taxon>Bacillati</taxon>
        <taxon>Actinomycetota</taxon>
        <taxon>Actinomycetes</taxon>
        <taxon>Kitasatosporales</taxon>
        <taxon>Streptomycetaceae</taxon>
        <taxon>Streptomyces</taxon>
    </lineage>
</organism>
<dbReference type="Pfam" id="PF08242">
    <property type="entry name" value="Methyltransf_12"/>
    <property type="match status" value="1"/>
</dbReference>
<dbReference type="GO" id="GO:0017000">
    <property type="term" value="P:antibiotic biosynthetic process"/>
    <property type="evidence" value="ECO:0007669"/>
    <property type="project" value="UniProtKB-ARBA"/>
</dbReference>
<dbReference type="Gene3D" id="3.40.50.150">
    <property type="entry name" value="Vaccinia Virus protein VP39"/>
    <property type="match status" value="1"/>
</dbReference>
<dbReference type="InterPro" id="IPR013217">
    <property type="entry name" value="Methyltransf_12"/>
</dbReference>
<dbReference type="AlphaFoldDB" id="A0A6G9GUL3"/>
<evidence type="ECO:0000256" key="1">
    <source>
        <dbReference type="SAM" id="MobiDB-lite"/>
    </source>
</evidence>
<sequence length="316" mass="34128">MSPHGNSHTHDQSHGRSHGHTHGHSQGHTHGDESFDFDWGVLSTQLEQEAEIRGPVYRQAAEWINGLLPAPGARRVLDIGSGPGVVAALLADVFPAAEVVAVDSTPELLEHTTARAERLGLGGRVSTRLAELPDAIPTLGEADVIWAGNSLHHLGDQRAALEGFAGRLRPGGVLALLEGGLSARHLPRDLGADMGRPGLEARFEARLAEWFTAMRSEQPGAVRETEDWPALLAAAGLEPSGTRSFLLDVPAPAPPLVREQLVRTFSRLRDKNLAEGAADDQEILDRLLDPEDPRGLLRRPDVFLLEVRTVHTARKV</sequence>
<feature type="domain" description="Methyltransferase type 12" evidence="2">
    <location>
        <begin position="77"/>
        <end position="174"/>
    </location>
</feature>
<evidence type="ECO:0000259" key="2">
    <source>
        <dbReference type="Pfam" id="PF08242"/>
    </source>
</evidence>
<protein>
    <submittedName>
        <fullName evidence="3">Methyltransferase domain-containing protein</fullName>
    </submittedName>
</protein>
<name>A0A6G9GUL3_9ACTN</name>
<dbReference type="Proteomes" id="UP000501179">
    <property type="component" value="Chromosome"/>
</dbReference>
<dbReference type="KEGG" id="slia:HA039_05100"/>
<dbReference type="InterPro" id="IPR029063">
    <property type="entry name" value="SAM-dependent_MTases_sf"/>
</dbReference>
<gene>
    <name evidence="3" type="ORF">HA039_05100</name>
</gene>
<reference evidence="3 4" key="1">
    <citation type="submission" date="2020-03" db="EMBL/GenBank/DDBJ databases">
        <title>A novel species.</title>
        <authorList>
            <person name="Gao J."/>
        </authorList>
    </citation>
    <scope>NUCLEOTIDE SEQUENCE [LARGE SCALE GENOMIC DNA]</scope>
    <source>
        <strain evidence="3 4">QMT-12</strain>
    </source>
</reference>
<dbReference type="GO" id="GO:0008168">
    <property type="term" value="F:methyltransferase activity"/>
    <property type="evidence" value="ECO:0007669"/>
    <property type="project" value="UniProtKB-KW"/>
</dbReference>
<dbReference type="SUPFAM" id="SSF53335">
    <property type="entry name" value="S-adenosyl-L-methionine-dependent methyltransferases"/>
    <property type="match status" value="1"/>
</dbReference>
<feature type="compositionally biased region" description="Basic residues" evidence="1">
    <location>
        <begin position="15"/>
        <end position="27"/>
    </location>
</feature>
<keyword evidence="3" id="KW-0489">Methyltransferase</keyword>